<keyword evidence="2" id="KW-0540">Nuclease</keyword>
<dbReference type="OrthoDB" id="6079689at2759"/>
<keyword evidence="4" id="KW-0378">Hydrolase</keyword>
<dbReference type="Gene3D" id="3.20.20.140">
    <property type="entry name" value="Metal-dependent hydrolases"/>
    <property type="match status" value="1"/>
</dbReference>
<dbReference type="Proteomes" id="UP000591131">
    <property type="component" value="Unassembled WGS sequence"/>
</dbReference>
<gene>
    <name evidence="6" type="ORF">FOL47_007416</name>
</gene>
<comment type="similarity">
    <text evidence="1">Belongs to the metallo-dependent hydrolases superfamily. TatD-type hydrolase family.</text>
</comment>
<feature type="region of interest" description="Disordered" evidence="5">
    <location>
        <begin position="302"/>
        <end position="322"/>
    </location>
</feature>
<evidence type="ECO:0000256" key="2">
    <source>
        <dbReference type="ARBA" id="ARBA00022722"/>
    </source>
</evidence>
<dbReference type="Pfam" id="PF01026">
    <property type="entry name" value="TatD_DNase"/>
    <property type="match status" value="1"/>
</dbReference>
<protein>
    <recommendedName>
        <fullName evidence="8">TatD DNase</fullName>
    </recommendedName>
</protein>
<evidence type="ECO:0000313" key="6">
    <source>
        <dbReference type="EMBL" id="KAF4659819.1"/>
    </source>
</evidence>
<evidence type="ECO:0000313" key="7">
    <source>
        <dbReference type="Proteomes" id="UP000591131"/>
    </source>
</evidence>
<sequence>MASSANPIRSRSRHGGEKTALNQLVKWGLSDTKDGLVDIGANISSLNDALLATQLRRSWAAGVRRIIVTGTSVRKSKWAEALCRERAEKAMHSSLPAEGRPGLFFTAGVHPHEVKNSDKDTILDIRRLAASPYCVAIGECGLDYDRMFSPREQQLEWFDKQVELASELKMPLFLHERDRGRGSPLGSDKDCLRILSKHGIDPKLAVFHCFTGSRSVAQEYIKEGYWIGLTGAVAVANAVAELLQLTPEEVAEQTTKNALQVFRKIALLENEEVDKEHSSDEEGFWDTLSPHDWCRIPYGARKVQHSSGQHGYKAQPKEPVRK</sequence>
<dbReference type="PANTHER" id="PTHR10060">
    <property type="entry name" value="TATD FAMILY DEOXYRIBONUCLEASE"/>
    <property type="match status" value="1"/>
</dbReference>
<dbReference type="InterPro" id="IPR032466">
    <property type="entry name" value="Metal_Hydrolase"/>
</dbReference>
<feature type="non-terminal residue" evidence="6">
    <location>
        <position position="322"/>
    </location>
</feature>
<dbReference type="PANTHER" id="PTHR10060:SF15">
    <property type="entry name" value="DEOXYRIBONUCLEASE TATDN1"/>
    <property type="match status" value="1"/>
</dbReference>
<dbReference type="InterPro" id="IPR050891">
    <property type="entry name" value="TatD-type_Hydrolase"/>
</dbReference>
<dbReference type="AlphaFoldDB" id="A0A7J6LKK4"/>
<name>A0A7J6LKK4_PERCH</name>
<dbReference type="CDD" id="cd01310">
    <property type="entry name" value="TatD_DNAse"/>
    <property type="match status" value="1"/>
</dbReference>
<dbReference type="EMBL" id="JAAPAO010000438">
    <property type="protein sequence ID" value="KAF4659819.1"/>
    <property type="molecule type" value="Genomic_DNA"/>
</dbReference>
<evidence type="ECO:0000256" key="1">
    <source>
        <dbReference type="ARBA" id="ARBA00009275"/>
    </source>
</evidence>
<keyword evidence="7" id="KW-1185">Reference proteome</keyword>
<dbReference type="InterPro" id="IPR001130">
    <property type="entry name" value="TatD-like"/>
</dbReference>
<evidence type="ECO:0000256" key="5">
    <source>
        <dbReference type="SAM" id="MobiDB-lite"/>
    </source>
</evidence>
<evidence type="ECO:0008006" key="8">
    <source>
        <dbReference type="Google" id="ProtNLM"/>
    </source>
</evidence>
<comment type="caution">
    <text evidence="6">The sequence shown here is derived from an EMBL/GenBank/DDBJ whole genome shotgun (WGS) entry which is preliminary data.</text>
</comment>
<dbReference type="SUPFAM" id="SSF51556">
    <property type="entry name" value="Metallo-dependent hydrolases"/>
    <property type="match status" value="1"/>
</dbReference>
<dbReference type="GO" id="GO:0046872">
    <property type="term" value="F:metal ion binding"/>
    <property type="evidence" value="ECO:0007669"/>
    <property type="project" value="UniProtKB-KW"/>
</dbReference>
<reference evidence="6 7" key="1">
    <citation type="submission" date="2020-04" db="EMBL/GenBank/DDBJ databases">
        <title>Perkinsus chesapeaki whole genome sequence.</title>
        <authorList>
            <person name="Bogema D.R."/>
        </authorList>
    </citation>
    <scope>NUCLEOTIDE SEQUENCE [LARGE SCALE GENOMIC DNA]</scope>
    <source>
        <strain evidence="6">ATCC PRA-425</strain>
    </source>
</reference>
<organism evidence="6 7">
    <name type="scientific">Perkinsus chesapeaki</name>
    <name type="common">Clam parasite</name>
    <name type="synonym">Perkinsus andrewsi</name>
    <dbReference type="NCBI Taxonomy" id="330153"/>
    <lineage>
        <taxon>Eukaryota</taxon>
        <taxon>Sar</taxon>
        <taxon>Alveolata</taxon>
        <taxon>Perkinsozoa</taxon>
        <taxon>Perkinsea</taxon>
        <taxon>Perkinsida</taxon>
        <taxon>Perkinsidae</taxon>
        <taxon>Perkinsus</taxon>
    </lineage>
</organism>
<proteinExistence type="inferred from homology"/>
<evidence type="ECO:0000256" key="3">
    <source>
        <dbReference type="ARBA" id="ARBA00022723"/>
    </source>
</evidence>
<keyword evidence="3" id="KW-0479">Metal-binding</keyword>
<evidence type="ECO:0000256" key="4">
    <source>
        <dbReference type="ARBA" id="ARBA00022801"/>
    </source>
</evidence>
<accession>A0A7J6LKK4</accession>
<dbReference type="GO" id="GO:0008310">
    <property type="term" value="F:single-stranded DNA 3'-5' DNA exonuclease activity"/>
    <property type="evidence" value="ECO:0007669"/>
    <property type="project" value="TreeGrafter"/>
</dbReference>
<dbReference type="GO" id="GO:0005829">
    <property type="term" value="C:cytosol"/>
    <property type="evidence" value="ECO:0007669"/>
    <property type="project" value="TreeGrafter"/>
</dbReference>